<dbReference type="PROSITE" id="PS50110">
    <property type="entry name" value="RESPONSE_REGULATORY"/>
    <property type="match status" value="1"/>
</dbReference>
<evidence type="ECO:0000256" key="1">
    <source>
        <dbReference type="ARBA" id="ARBA00022553"/>
    </source>
</evidence>
<feature type="modified residue" description="4-aspartylphosphate" evidence="2">
    <location>
        <position position="54"/>
    </location>
</feature>
<feature type="domain" description="Response regulatory" evidence="3">
    <location>
        <begin position="6"/>
        <end position="121"/>
    </location>
</feature>
<accession>A0A1H7FNJ8</accession>
<dbReference type="InterPro" id="IPR050595">
    <property type="entry name" value="Bact_response_regulator"/>
</dbReference>
<dbReference type="EMBL" id="FNZR01000001">
    <property type="protein sequence ID" value="SEK26042.1"/>
    <property type="molecule type" value="Genomic_DNA"/>
</dbReference>
<protein>
    <submittedName>
        <fullName evidence="4">Two-component system, OmpR family, alkaline phosphatase synthesis response regulator PhoP</fullName>
    </submittedName>
</protein>
<dbReference type="AlphaFoldDB" id="A0A1H7FNJ8"/>
<evidence type="ECO:0000259" key="3">
    <source>
        <dbReference type="PROSITE" id="PS50110"/>
    </source>
</evidence>
<dbReference type="InterPro" id="IPR011006">
    <property type="entry name" value="CheY-like_superfamily"/>
</dbReference>
<keyword evidence="5" id="KW-1185">Reference proteome</keyword>
<dbReference type="Gene3D" id="3.40.50.2300">
    <property type="match status" value="1"/>
</dbReference>
<evidence type="ECO:0000313" key="4">
    <source>
        <dbReference type="EMBL" id="SEK26042.1"/>
    </source>
</evidence>
<keyword evidence="1 2" id="KW-0597">Phosphoprotein</keyword>
<dbReference type="SUPFAM" id="SSF52172">
    <property type="entry name" value="CheY-like"/>
    <property type="match status" value="1"/>
</dbReference>
<dbReference type="GO" id="GO:0000160">
    <property type="term" value="P:phosphorelay signal transduction system"/>
    <property type="evidence" value="ECO:0007669"/>
    <property type="project" value="InterPro"/>
</dbReference>
<dbReference type="STRING" id="332977.SAMN05421740_101370"/>
<dbReference type="RefSeq" id="WP_090602309.1">
    <property type="nucleotide sequence ID" value="NZ_FNZR01000001.1"/>
</dbReference>
<gene>
    <name evidence="4" type="ORF">SAMN05421740_101370</name>
</gene>
<evidence type="ECO:0000313" key="5">
    <source>
        <dbReference type="Proteomes" id="UP000198916"/>
    </source>
</evidence>
<name>A0A1H7FNJ8_9SPHI</name>
<dbReference type="Proteomes" id="UP000198916">
    <property type="component" value="Unassembled WGS sequence"/>
</dbReference>
<sequence length="130" mass="14839">MERARKILIIDDEEDILELLDIVFKDSGYEVALSRCSLDTEHVGTLNPDLILLDVRLAGSEKDGAEMCREIKDKKYLQYLPAILISAEHDIKSIARDCKADNYVAKPFEIWELVTKVDGYLHDRVTRSSV</sequence>
<dbReference type="Pfam" id="PF00072">
    <property type="entry name" value="Response_reg"/>
    <property type="match status" value="1"/>
</dbReference>
<dbReference type="SMART" id="SM00448">
    <property type="entry name" value="REC"/>
    <property type="match status" value="1"/>
</dbReference>
<dbReference type="OrthoDB" id="710898at2"/>
<dbReference type="PANTHER" id="PTHR44591">
    <property type="entry name" value="STRESS RESPONSE REGULATOR PROTEIN 1"/>
    <property type="match status" value="1"/>
</dbReference>
<dbReference type="InterPro" id="IPR001789">
    <property type="entry name" value="Sig_transdc_resp-reg_receiver"/>
</dbReference>
<dbReference type="PANTHER" id="PTHR44591:SF3">
    <property type="entry name" value="RESPONSE REGULATORY DOMAIN-CONTAINING PROTEIN"/>
    <property type="match status" value="1"/>
</dbReference>
<evidence type="ECO:0000256" key="2">
    <source>
        <dbReference type="PROSITE-ProRule" id="PRU00169"/>
    </source>
</evidence>
<organism evidence="4 5">
    <name type="scientific">Parapedobacter koreensis</name>
    <dbReference type="NCBI Taxonomy" id="332977"/>
    <lineage>
        <taxon>Bacteria</taxon>
        <taxon>Pseudomonadati</taxon>
        <taxon>Bacteroidota</taxon>
        <taxon>Sphingobacteriia</taxon>
        <taxon>Sphingobacteriales</taxon>
        <taxon>Sphingobacteriaceae</taxon>
        <taxon>Parapedobacter</taxon>
    </lineage>
</organism>
<proteinExistence type="predicted"/>
<reference evidence="5" key="1">
    <citation type="submission" date="2016-10" db="EMBL/GenBank/DDBJ databases">
        <authorList>
            <person name="Varghese N."/>
            <person name="Submissions S."/>
        </authorList>
    </citation>
    <scope>NUCLEOTIDE SEQUENCE [LARGE SCALE GENOMIC DNA]</scope>
    <source>
        <strain evidence="5">Jip14</strain>
    </source>
</reference>